<feature type="region of interest" description="Disordered" evidence="1">
    <location>
        <begin position="50"/>
        <end position="72"/>
    </location>
</feature>
<feature type="signal peptide" evidence="2">
    <location>
        <begin position="1"/>
        <end position="24"/>
    </location>
</feature>
<accession>A0A2M4DBS6</accession>
<name>A0A2M4DBS6_ANODA</name>
<evidence type="ECO:0000256" key="1">
    <source>
        <dbReference type="SAM" id="MobiDB-lite"/>
    </source>
</evidence>
<reference evidence="3" key="1">
    <citation type="submission" date="2018-01" db="EMBL/GenBank/DDBJ databases">
        <title>An insight into the sialome of Amazonian anophelines.</title>
        <authorList>
            <person name="Ribeiro J.M."/>
            <person name="Scarpassa V."/>
            <person name="Calvo E."/>
        </authorList>
    </citation>
    <scope>NUCLEOTIDE SEQUENCE</scope>
</reference>
<protein>
    <submittedName>
        <fullName evidence="3">Putative secreted protein</fullName>
    </submittedName>
</protein>
<proteinExistence type="predicted"/>
<feature type="chain" id="PRO_5014623769" evidence="2">
    <location>
        <begin position="25"/>
        <end position="72"/>
    </location>
</feature>
<evidence type="ECO:0000256" key="2">
    <source>
        <dbReference type="SAM" id="SignalP"/>
    </source>
</evidence>
<keyword evidence="2" id="KW-0732">Signal</keyword>
<dbReference type="EMBL" id="GGFL01010839">
    <property type="protein sequence ID" value="MBW75017.1"/>
    <property type="molecule type" value="Transcribed_RNA"/>
</dbReference>
<organism evidence="3">
    <name type="scientific">Anopheles darlingi</name>
    <name type="common">Mosquito</name>
    <dbReference type="NCBI Taxonomy" id="43151"/>
    <lineage>
        <taxon>Eukaryota</taxon>
        <taxon>Metazoa</taxon>
        <taxon>Ecdysozoa</taxon>
        <taxon>Arthropoda</taxon>
        <taxon>Hexapoda</taxon>
        <taxon>Insecta</taxon>
        <taxon>Pterygota</taxon>
        <taxon>Neoptera</taxon>
        <taxon>Endopterygota</taxon>
        <taxon>Diptera</taxon>
        <taxon>Nematocera</taxon>
        <taxon>Culicoidea</taxon>
        <taxon>Culicidae</taxon>
        <taxon>Anophelinae</taxon>
        <taxon>Anopheles</taxon>
    </lineage>
</organism>
<dbReference type="AlphaFoldDB" id="A0A2M4DBS6"/>
<sequence length="72" mass="8018">MQYGRASRSSFSCVLMCLIMTARQRSCRLTKSRRVSVRIISVLAAVEQTTGYSGSRISFSPRKATPRQTSSL</sequence>
<evidence type="ECO:0000313" key="3">
    <source>
        <dbReference type="EMBL" id="MBW75017.1"/>
    </source>
</evidence>